<dbReference type="SUPFAM" id="SSF117100">
    <property type="entry name" value="Beta-galactosidase LacA, domain 3"/>
    <property type="match status" value="1"/>
</dbReference>
<dbReference type="Gene3D" id="3.20.20.80">
    <property type="entry name" value="Glycosidases"/>
    <property type="match status" value="1"/>
</dbReference>
<reference evidence="12 13" key="3">
    <citation type="journal article" date="2017" name="Mol. Plant Pathol.">
        <title>A gapless genome sequence of the fungus Botrytis cinerea.</title>
        <authorList>
            <person name="Van Kan J.A."/>
            <person name="Stassen J.H."/>
            <person name="Mosbach A."/>
            <person name="Van Der Lee T.A."/>
            <person name="Faino L."/>
            <person name="Farmer A.D."/>
            <person name="Papasotiriou D.G."/>
            <person name="Zhou S."/>
            <person name="Seidl M.F."/>
            <person name="Cottam E."/>
            <person name="Edel D."/>
            <person name="Hahn M."/>
            <person name="Schwartz D.C."/>
            <person name="Dietrich R.A."/>
            <person name="Widdison S."/>
            <person name="Scalliet G."/>
        </authorList>
    </citation>
    <scope>NUCLEOTIDE SEQUENCE [LARGE SCALE GENOMIC DNA]</scope>
    <source>
        <strain evidence="12 13">B05.10</strain>
    </source>
</reference>
<evidence type="ECO:0000256" key="6">
    <source>
        <dbReference type="ARBA" id="ARBA00023180"/>
    </source>
</evidence>
<evidence type="ECO:0000256" key="2">
    <source>
        <dbReference type="ARBA" id="ARBA00009809"/>
    </source>
</evidence>
<evidence type="ECO:0000256" key="10">
    <source>
        <dbReference type="SAM" id="SignalP"/>
    </source>
</evidence>
<dbReference type="InterPro" id="IPR037110">
    <property type="entry name" value="Betagal_dom2_sf"/>
</dbReference>
<dbReference type="EMBL" id="CP009815">
    <property type="protein sequence ID" value="ATZ54900.1"/>
    <property type="molecule type" value="Genomic_DNA"/>
</dbReference>
<evidence type="ECO:0000256" key="9">
    <source>
        <dbReference type="RuleBase" id="RU003679"/>
    </source>
</evidence>
<evidence type="ECO:0000256" key="5">
    <source>
        <dbReference type="ARBA" id="ARBA00022801"/>
    </source>
</evidence>
<evidence type="ECO:0000256" key="7">
    <source>
        <dbReference type="ARBA" id="ARBA00023295"/>
    </source>
</evidence>
<name>A0A384JWG6_BOTFB</name>
<dbReference type="FunFam" id="3.20.20.80:FF:000040">
    <property type="entry name" value="Beta-galactosidase A"/>
    <property type="match status" value="1"/>
</dbReference>
<dbReference type="InterPro" id="IPR025300">
    <property type="entry name" value="BetaGal_jelly_roll_dom"/>
</dbReference>
<keyword evidence="13" id="KW-1185">Reference proteome</keyword>
<dbReference type="RefSeq" id="XP_024551677.1">
    <property type="nucleotide sequence ID" value="XM_024695877.1"/>
</dbReference>
<feature type="domain" description="Beta-galactosidase" evidence="11">
    <location>
        <begin position="395"/>
        <end position="580"/>
    </location>
</feature>
<dbReference type="PANTHER" id="PTHR23421">
    <property type="entry name" value="BETA-GALACTOSIDASE RELATED"/>
    <property type="match status" value="1"/>
</dbReference>
<dbReference type="InterPro" id="IPR001944">
    <property type="entry name" value="Glycoside_Hdrlase_35"/>
</dbReference>
<dbReference type="PRINTS" id="PR00742">
    <property type="entry name" value="GLHYDRLASE35"/>
</dbReference>
<keyword evidence="5 8" id="KW-0378">Hydrolase</keyword>
<sequence>MLIYFNLLLISAWWIQGLFALKVGSIQNARIKVHKREVLQDLVSWDEHSIIVRGERIMIYSGEVHPFRIPSPGLWLDIFQKIKAMGFTGVSFYTYWGLNEGNPGQVITDGVFSLDEFFDAATQAGIYLIARPGPYINAETAAGGIPGWVLRIKGVIRSTDQDYLDSTQNYASTIGKIIAKAQITNGGPVIMVQPENEYASWPGVTNFPSQMNKDYMAFVEQQLLDAGVVVPFVVNDNLNIGNFAPGSGLGEVDLYGIDAYPMRYDCGDPYIWPTYRFPKTWEVSHANYSPSTPFTIGEFQGGGGDGWGGVGEDRCAILTNNDAIKVQFKNTYSFRVAIFNVYMIYGGTNWGNLGYHGGYTSYDYGASITEDRQVWREKYSEMKLEANFLKASAAYLTATAGHGENGTFGVPAEIAVTPLFGAINKGTNGTRTNFYVVRHADFTSLARTSYKFTINTSHGNITIPQLGGSLVMNGRDSKIHVTDYDIGGINMIYSSAEVFSWAKNHNNERVLILYGGDRDNNEAAFPVSLGLPNVIEGHGVDIRRIGEAWVLQWTVNQERRIVQIGKLRVYLLWRNEAYNYWSLELEAPAPIGNHTSPSKPSIIVNGGYLLRTASIEGKQLKLTGDINATTNFEVISTPTEVTSLLLNDKLLHTEKSRNGNIQAHISYSPPSIDLPNFTTQQWHYIDSLPELHPHYDDSLWTPLDHITTNNTLNLTTPTSMYASDYGYHTGSLIYRGHFLSTGNETTFFANTTGGAGFGHSIWLNSTFLGSWVGSGGNQTYAQTFSLPSLKSGSPYVFTVLIDHMGQDEEAPGTDAIKFPRGFLDYSLSSHPQADVIWKMTGNLGGEQFIDRKRGPRNEGAMFAERQGYHLPNPPSDAWEIRNPVSDGIDNAGVGFFTTRFNLSIPEGWDVPLGFVFNGTGTAGNYRTQLFVNGWQFGKYVNNLGPQTRFPIPEGILNHQGTNTVALTLWSLDSEGANIGGFELAPNATIWSGYRKPTLVEGSGWSRREGY</sequence>
<dbReference type="GO" id="GO:0004565">
    <property type="term" value="F:beta-galactosidase activity"/>
    <property type="evidence" value="ECO:0007669"/>
    <property type="project" value="UniProtKB-EC"/>
</dbReference>
<dbReference type="InterPro" id="IPR018954">
    <property type="entry name" value="Betagal_dom2"/>
</dbReference>
<dbReference type="GO" id="GO:0005975">
    <property type="term" value="P:carbohydrate metabolic process"/>
    <property type="evidence" value="ECO:0007669"/>
    <property type="project" value="InterPro"/>
</dbReference>
<dbReference type="FunFam" id="2.60.120.260:FF:000065">
    <property type="entry name" value="Beta-galactosidase A"/>
    <property type="match status" value="1"/>
</dbReference>
<evidence type="ECO:0000313" key="12">
    <source>
        <dbReference type="EMBL" id="ATZ54900.1"/>
    </source>
</evidence>
<organism evidence="12 13">
    <name type="scientific">Botryotinia fuckeliana (strain B05.10)</name>
    <name type="common">Noble rot fungus</name>
    <name type="synonym">Botrytis cinerea</name>
    <dbReference type="NCBI Taxonomy" id="332648"/>
    <lineage>
        <taxon>Eukaryota</taxon>
        <taxon>Fungi</taxon>
        <taxon>Dikarya</taxon>
        <taxon>Ascomycota</taxon>
        <taxon>Pezizomycotina</taxon>
        <taxon>Leotiomycetes</taxon>
        <taxon>Helotiales</taxon>
        <taxon>Sclerotiniaceae</taxon>
        <taxon>Botrytis</taxon>
    </lineage>
</organism>
<keyword evidence="4 10" id="KW-0732">Signal</keyword>
<dbReference type="VEuPathDB" id="FungiDB:Bcin11g02180"/>
<dbReference type="Pfam" id="PF13364">
    <property type="entry name" value="BetaGal_ABD2"/>
    <property type="match status" value="2"/>
</dbReference>
<comment type="similarity">
    <text evidence="2 9">Belongs to the glycosyl hydrolase 35 family.</text>
</comment>
<dbReference type="EC" id="3.2.1.23" evidence="3 8"/>
<dbReference type="SUPFAM" id="SSF49785">
    <property type="entry name" value="Galactose-binding domain-like"/>
    <property type="match status" value="2"/>
</dbReference>
<dbReference type="OrthoDB" id="1657402at2759"/>
<dbReference type="InterPro" id="IPR017853">
    <property type="entry name" value="GH"/>
</dbReference>
<dbReference type="InterPro" id="IPR031330">
    <property type="entry name" value="Gly_Hdrlase_35_cat"/>
</dbReference>
<dbReference type="KEGG" id="bfu:BCIN_11g02180"/>
<dbReference type="SMART" id="SM01029">
    <property type="entry name" value="BetaGal_dom2"/>
    <property type="match status" value="1"/>
</dbReference>
<dbReference type="Proteomes" id="UP000001798">
    <property type="component" value="Chromosome 11"/>
</dbReference>
<evidence type="ECO:0000256" key="1">
    <source>
        <dbReference type="ARBA" id="ARBA00001412"/>
    </source>
</evidence>
<dbReference type="FunFam" id="2.102.20.10:FF:000001">
    <property type="entry name" value="Beta-galactosidase A"/>
    <property type="match status" value="1"/>
</dbReference>
<dbReference type="GeneID" id="5437289"/>
<dbReference type="Gene3D" id="2.60.390.10">
    <property type="entry name" value="Beta-galactosidase, domain 3"/>
    <property type="match status" value="1"/>
</dbReference>
<evidence type="ECO:0000256" key="4">
    <source>
        <dbReference type="ARBA" id="ARBA00022729"/>
    </source>
</evidence>
<dbReference type="Pfam" id="PF01301">
    <property type="entry name" value="Glyco_hydro_35"/>
    <property type="match status" value="1"/>
</dbReference>
<accession>A0A384JWG6</accession>
<dbReference type="FunFam" id="2.60.390.10:FF:000001">
    <property type="entry name" value="Beta-galactosidase A"/>
    <property type="match status" value="1"/>
</dbReference>
<dbReference type="Pfam" id="PF10435">
    <property type="entry name" value="BetaGal_dom2"/>
    <property type="match status" value="1"/>
</dbReference>
<protein>
    <recommendedName>
        <fullName evidence="3 8">Beta-galactosidase</fullName>
        <ecNumber evidence="3 8">3.2.1.23</ecNumber>
    </recommendedName>
</protein>
<feature type="signal peptide" evidence="10">
    <location>
        <begin position="1"/>
        <end position="20"/>
    </location>
</feature>
<dbReference type="InterPro" id="IPR008979">
    <property type="entry name" value="Galactose-bd-like_sf"/>
</dbReference>
<evidence type="ECO:0000256" key="3">
    <source>
        <dbReference type="ARBA" id="ARBA00012756"/>
    </source>
</evidence>
<keyword evidence="6" id="KW-0325">Glycoprotein</keyword>
<proteinExistence type="inferred from homology"/>
<dbReference type="PROSITE" id="PS01182">
    <property type="entry name" value="GLYCOSYL_HYDROL_F35"/>
    <property type="match status" value="1"/>
</dbReference>
<keyword evidence="7 8" id="KW-0326">Glycosidase</keyword>
<feature type="chain" id="PRO_5016582915" description="Beta-galactosidase" evidence="10">
    <location>
        <begin position="21"/>
        <end position="1010"/>
    </location>
</feature>
<evidence type="ECO:0000259" key="11">
    <source>
        <dbReference type="SMART" id="SM01029"/>
    </source>
</evidence>
<dbReference type="SUPFAM" id="SSF51011">
    <property type="entry name" value="Glycosyl hydrolase domain"/>
    <property type="match status" value="1"/>
</dbReference>
<dbReference type="AlphaFoldDB" id="A0A384JWG6"/>
<evidence type="ECO:0000313" key="13">
    <source>
        <dbReference type="Proteomes" id="UP000001798"/>
    </source>
</evidence>
<comment type="catalytic activity">
    <reaction evidence="1 8">
        <text>Hydrolysis of terminal non-reducing beta-D-galactose residues in beta-D-galactosides.</text>
        <dbReference type="EC" id="3.2.1.23"/>
    </reaction>
</comment>
<dbReference type="Pfam" id="PF13363">
    <property type="entry name" value="BetaGal_dom3"/>
    <property type="match status" value="1"/>
</dbReference>
<dbReference type="SUPFAM" id="SSF51445">
    <property type="entry name" value="(Trans)glycosidases"/>
    <property type="match status" value="1"/>
</dbReference>
<dbReference type="InterPro" id="IPR019801">
    <property type="entry name" value="Glyco_hydro_35_CS"/>
</dbReference>
<dbReference type="InterPro" id="IPR025972">
    <property type="entry name" value="BetaGal_dom3"/>
</dbReference>
<dbReference type="InterPro" id="IPR036833">
    <property type="entry name" value="BetaGal_dom3_sf"/>
</dbReference>
<reference evidence="12 13" key="2">
    <citation type="journal article" date="2012" name="Eukaryot. Cell">
        <title>Genome update of Botrytis cinerea strains B05.10 and T4.</title>
        <authorList>
            <person name="Staats M."/>
            <person name="van Kan J.A."/>
        </authorList>
    </citation>
    <scope>NUCLEOTIDE SEQUENCE [LARGE SCALE GENOMIC DNA]</scope>
    <source>
        <strain evidence="12 13">B05.10</strain>
    </source>
</reference>
<dbReference type="Gene3D" id="2.102.20.10">
    <property type="entry name" value="Beta-galactosidase, domain 2"/>
    <property type="match status" value="1"/>
</dbReference>
<dbReference type="Gene3D" id="2.60.120.260">
    <property type="entry name" value="Galactose-binding domain-like"/>
    <property type="match status" value="2"/>
</dbReference>
<reference evidence="12 13" key="1">
    <citation type="journal article" date="2011" name="PLoS Genet.">
        <title>Genomic analysis of the necrotrophic fungal pathogens Sclerotinia sclerotiorum and Botrytis cinerea.</title>
        <authorList>
            <person name="Amselem J."/>
            <person name="Cuomo C.A."/>
            <person name="van Kan J.A."/>
            <person name="Viaud M."/>
            <person name="Benito E.P."/>
            <person name="Couloux A."/>
            <person name="Coutinho P.M."/>
            <person name="de Vries R.P."/>
            <person name="Dyer P.S."/>
            <person name="Fillinger S."/>
            <person name="Fournier E."/>
            <person name="Gout L."/>
            <person name="Hahn M."/>
            <person name="Kohn L."/>
            <person name="Lapalu N."/>
            <person name="Plummer K.M."/>
            <person name="Pradier J.M."/>
            <person name="Quevillon E."/>
            <person name="Sharon A."/>
            <person name="Simon A."/>
            <person name="ten Have A."/>
            <person name="Tudzynski B."/>
            <person name="Tudzynski P."/>
            <person name="Wincker P."/>
            <person name="Andrew M."/>
            <person name="Anthouard V."/>
            <person name="Beever R.E."/>
            <person name="Beffa R."/>
            <person name="Benoit I."/>
            <person name="Bouzid O."/>
            <person name="Brault B."/>
            <person name="Chen Z."/>
            <person name="Choquer M."/>
            <person name="Collemare J."/>
            <person name="Cotton P."/>
            <person name="Danchin E.G."/>
            <person name="Da Silva C."/>
            <person name="Gautier A."/>
            <person name="Giraud C."/>
            <person name="Giraud T."/>
            <person name="Gonzalez C."/>
            <person name="Grossetete S."/>
            <person name="Guldener U."/>
            <person name="Henrissat B."/>
            <person name="Howlett B.J."/>
            <person name="Kodira C."/>
            <person name="Kretschmer M."/>
            <person name="Lappartient A."/>
            <person name="Leroch M."/>
            <person name="Levis C."/>
            <person name="Mauceli E."/>
            <person name="Neuveglise C."/>
            <person name="Oeser B."/>
            <person name="Pearson M."/>
            <person name="Poulain J."/>
            <person name="Poussereau N."/>
            <person name="Quesneville H."/>
            <person name="Rascle C."/>
            <person name="Schumacher J."/>
            <person name="Segurens B."/>
            <person name="Sexton A."/>
            <person name="Silva E."/>
            <person name="Sirven C."/>
            <person name="Soanes D.M."/>
            <person name="Talbot N.J."/>
            <person name="Templeton M."/>
            <person name="Yandava C."/>
            <person name="Yarden O."/>
            <person name="Zeng Q."/>
            <person name="Rollins J.A."/>
            <person name="Lebrun M.H."/>
            <person name="Dickman M."/>
        </authorList>
    </citation>
    <scope>NUCLEOTIDE SEQUENCE [LARGE SCALE GENOMIC DNA]</scope>
    <source>
        <strain evidence="12 13">B05.10</strain>
    </source>
</reference>
<gene>
    <name evidence="12" type="ORF">BCIN_11g02180</name>
</gene>
<evidence type="ECO:0000256" key="8">
    <source>
        <dbReference type="RuleBase" id="RU000675"/>
    </source>
</evidence>